<evidence type="ECO:0000313" key="4">
    <source>
        <dbReference type="EMBL" id="OKH44559.1"/>
    </source>
</evidence>
<dbReference type="SUPFAM" id="SSF52172">
    <property type="entry name" value="CheY-like"/>
    <property type="match status" value="1"/>
</dbReference>
<dbReference type="EMBL" id="MRCG01000022">
    <property type="protein sequence ID" value="OKH44559.1"/>
    <property type="molecule type" value="Genomic_DNA"/>
</dbReference>
<feature type="domain" description="Response regulatory" evidence="3">
    <location>
        <begin position="113"/>
        <end position="226"/>
    </location>
</feature>
<keyword evidence="2" id="KW-0812">Transmembrane</keyword>
<dbReference type="InterPro" id="IPR011006">
    <property type="entry name" value="CheY-like_superfamily"/>
</dbReference>
<keyword evidence="5" id="KW-1185">Reference proteome</keyword>
<keyword evidence="2" id="KW-1133">Transmembrane helix</keyword>
<evidence type="ECO:0000313" key="5">
    <source>
        <dbReference type="Proteomes" id="UP000185557"/>
    </source>
</evidence>
<dbReference type="InterPro" id="IPR052048">
    <property type="entry name" value="ST_Response_Regulator"/>
</dbReference>
<dbReference type="SMART" id="SM00448">
    <property type="entry name" value="REC"/>
    <property type="match status" value="1"/>
</dbReference>
<dbReference type="Pfam" id="PF00072">
    <property type="entry name" value="Response_reg"/>
    <property type="match status" value="1"/>
</dbReference>
<dbReference type="GO" id="GO:0000160">
    <property type="term" value="P:phosphorelay signal transduction system"/>
    <property type="evidence" value="ECO:0007669"/>
    <property type="project" value="InterPro"/>
</dbReference>
<name>A0A1U7IZV2_9CYAN</name>
<dbReference type="RefSeq" id="WP_073610665.1">
    <property type="nucleotide sequence ID" value="NZ_MRCG01000022.1"/>
</dbReference>
<reference evidence="4 5" key="1">
    <citation type="submission" date="2016-11" db="EMBL/GenBank/DDBJ databases">
        <title>Draft Genome Sequences of Nine Cyanobacterial Strains from Diverse Habitats.</title>
        <authorList>
            <person name="Zhu T."/>
            <person name="Hou S."/>
            <person name="Lu X."/>
            <person name="Hess W.R."/>
        </authorList>
    </citation>
    <scope>NUCLEOTIDE SEQUENCE [LARGE SCALE GENOMIC DNA]</scope>
    <source>
        <strain evidence="4 5">NIES-30</strain>
    </source>
</reference>
<accession>A0A1U7IZV2</accession>
<dbReference type="CDD" id="cd00156">
    <property type="entry name" value="REC"/>
    <property type="match status" value="1"/>
</dbReference>
<keyword evidence="2" id="KW-0472">Membrane</keyword>
<feature type="transmembrane region" description="Helical" evidence="2">
    <location>
        <begin position="12"/>
        <end position="31"/>
    </location>
</feature>
<dbReference type="PANTHER" id="PTHR43228">
    <property type="entry name" value="TWO-COMPONENT RESPONSE REGULATOR"/>
    <property type="match status" value="1"/>
</dbReference>
<dbReference type="AlphaFoldDB" id="A0A1U7IZV2"/>
<comment type="caution">
    <text evidence="4">The sequence shown here is derived from an EMBL/GenBank/DDBJ whole genome shotgun (WGS) entry which is preliminary data.</text>
</comment>
<organism evidence="4 5">
    <name type="scientific">Phormidium tenue NIES-30</name>
    <dbReference type="NCBI Taxonomy" id="549789"/>
    <lineage>
        <taxon>Bacteria</taxon>
        <taxon>Bacillati</taxon>
        <taxon>Cyanobacteriota</taxon>
        <taxon>Cyanophyceae</taxon>
        <taxon>Oscillatoriophycideae</taxon>
        <taxon>Oscillatoriales</taxon>
        <taxon>Oscillatoriaceae</taxon>
        <taxon>Phormidium</taxon>
    </lineage>
</organism>
<evidence type="ECO:0000256" key="1">
    <source>
        <dbReference type="PROSITE-ProRule" id="PRU00169"/>
    </source>
</evidence>
<dbReference type="PROSITE" id="PS50110">
    <property type="entry name" value="RESPONSE_REGULATORY"/>
    <property type="match status" value="1"/>
</dbReference>
<protein>
    <submittedName>
        <fullName evidence="4">Response regulator</fullName>
    </submittedName>
</protein>
<evidence type="ECO:0000259" key="3">
    <source>
        <dbReference type="PROSITE" id="PS50110"/>
    </source>
</evidence>
<dbReference type="PANTHER" id="PTHR43228:SF1">
    <property type="entry name" value="TWO-COMPONENT RESPONSE REGULATOR ARR22"/>
    <property type="match status" value="1"/>
</dbReference>
<dbReference type="OrthoDB" id="9180348at2"/>
<proteinExistence type="predicted"/>
<dbReference type="InterPro" id="IPR001789">
    <property type="entry name" value="Sig_transdc_resp-reg_receiver"/>
</dbReference>
<keyword evidence="1" id="KW-0597">Phosphoprotein</keyword>
<feature type="modified residue" description="4-aspartylphosphate" evidence="1">
    <location>
        <position position="162"/>
    </location>
</feature>
<gene>
    <name evidence="4" type="ORF">NIES30_22345</name>
</gene>
<evidence type="ECO:0000256" key="2">
    <source>
        <dbReference type="SAM" id="Phobius"/>
    </source>
</evidence>
<dbReference type="STRING" id="549789.NIES30_22345"/>
<dbReference type="Proteomes" id="UP000185557">
    <property type="component" value="Unassembled WGS sequence"/>
</dbReference>
<sequence length="230" mass="25175">MSVDDIVKLFDAITKLLNVLIWPAIILFILVRFGQDLREFFSSLGELSLKGAGFEASLKKKQAEVVAALSAAAASKPDEDKTRESVAKEAMIAADIVADFVTPRAIRRASRSTVLWVDDNPNNNVYARQALEALGVSFVLAMSTDEALKKISRQRFDAIISDMGRPPDSRAGYTLLDKLRSSGDQTPFIIYASSRDPEHVAESRRHGAIGCTNNANELFEMVLSALGRTV</sequence>
<dbReference type="Gene3D" id="3.40.50.2300">
    <property type="match status" value="1"/>
</dbReference>